<protein>
    <submittedName>
        <fullName evidence="1">Uncharacterized protein</fullName>
    </submittedName>
</protein>
<organism evidence="1">
    <name type="scientific">uncultured Desulfovibrio sp</name>
    <dbReference type="NCBI Taxonomy" id="167968"/>
    <lineage>
        <taxon>Bacteria</taxon>
        <taxon>Pseudomonadati</taxon>
        <taxon>Thermodesulfobacteriota</taxon>
        <taxon>Desulfovibrionia</taxon>
        <taxon>Desulfovibrionales</taxon>
        <taxon>Desulfovibrionaceae</taxon>
        <taxon>Desulfovibrio</taxon>
        <taxon>environmental samples</taxon>
    </lineage>
</organism>
<dbReference type="RefSeq" id="WP_179980450.1">
    <property type="nucleotide sequence ID" value="NZ_LT608333.1"/>
</dbReference>
<accession>A0A212L643</accession>
<name>A0A212L643_9BACT</name>
<reference evidence="1" key="1">
    <citation type="submission" date="2016-08" db="EMBL/GenBank/DDBJ databases">
        <authorList>
            <person name="Seilhamer J.J."/>
        </authorList>
    </citation>
    <scope>NUCLEOTIDE SEQUENCE</scope>
    <source>
        <strain evidence="1">86-1</strain>
    </source>
</reference>
<dbReference type="AlphaFoldDB" id="A0A212L643"/>
<proteinExistence type="predicted"/>
<gene>
    <name evidence="1" type="ORF">KL86DES1_20942</name>
</gene>
<sequence length="176" mass="18179">MPHAPAGKTGIAAPDVPCKNAALAAQAARFPVARKLARAVLPNGNILTVRASAVDLPDEISIILDNGRSILVNAHNVRILGLDNGGFSVITPRAIVVYDSAGNELSVSPYTISEADVMMDNIIFSSCGAVGQDLTQIAQTRSQGAASGHQGRTQTESVTLQAAAPFGRPASVFAHP</sequence>
<evidence type="ECO:0000313" key="1">
    <source>
        <dbReference type="EMBL" id="SCM72957.1"/>
    </source>
</evidence>
<dbReference type="EMBL" id="FMJC01000002">
    <property type="protein sequence ID" value="SCM72957.1"/>
    <property type="molecule type" value="Genomic_DNA"/>
</dbReference>